<dbReference type="SUPFAM" id="SSF69065">
    <property type="entry name" value="RNase III domain-like"/>
    <property type="match status" value="1"/>
</dbReference>
<dbReference type="InterPro" id="IPR038248">
    <property type="entry name" value="Dicer_dimer_sf"/>
</dbReference>
<dbReference type="Gene3D" id="2.170.260.10">
    <property type="entry name" value="paz domain"/>
    <property type="match status" value="1"/>
</dbReference>
<dbReference type="PANTHER" id="PTHR14950:SF37">
    <property type="entry name" value="ENDORIBONUCLEASE DICER"/>
    <property type="match status" value="1"/>
</dbReference>
<dbReference type="GO" id="GO:0005524">
    <property type="term" value="F:ATP binding"/>
    <property type="evidence" value="ECO:0007669"/>
    <property type="project" value="UniProtKB-KW"/>
</dbReference>
<feature type="region of interest" description="Disordered" evidence="15">
    <location>
        <begin position="390"/>
        <end position="425"/>
    </location>
</feature>
<keyword evidence="3" id="KW-0540">Nuclease</keyword>
<evidence type="ECO:0000256" key="15">
    <source>
        <dbReference type="SAM" id="MobiDB-lite"/>
    </source>
</evidence>
<dbReference type="GO" id="GO:0030422">
    <property type="term" value="P:siRNA processing"/>
    <property type="evidence" value="ECO:0007669"/>
    <property type="project" value="TreeGrafter"/>
</dbReference>
<name>A0A9W9Z7M5_9CNID</name>
<comment type="cofactor">
    <cofactor evidence="2">
        <name>Mg(2+)</name>
        <dbReference type="ChEBI" id="CHEBI:18420"/>
    </cofactor>
</comment>
<dbReference type="Pfam" id="PF00636">
    <property type="entry name" value="Ribonuclease_3"/>
    <property type="match status" value="1"/>
</dbReference>
<evidence type="ECO:0000256" key="5">
    <source>
        <dbReference type="ARBA" id="ARBA00022737"/>
    </source>
</evidence>
<keyword evidence="10" id="KW-0067">ATP-binding</keyword>
<evidence type="ECO:0000256" key="13">
    <source>
        <dbReference type="ARBA" id="ARBA00023211"/>
    </source>
</evidence>
<protein>
    <submittedName>
        <fullName evidence="19">Endoribonuclease Dicer</fullName>
    </submittedName>
</protein>
<feature type="compositionally biased region" description="Polar residues" evidence="15">
    <location>
        <begin position="390"/>
        <end position="420"/>
    </location>
</feature>
<evidence type="ECO:0000256" key="3">
    <source>
        <dbReference type="ARBA" id="ARBA00022722"/>
    </source>
</evidence>
<keyword evidence="5" id="KW-0677">Repeat</keyword>
<dbReference type="Pfam" id="PF03368">
    <property type="entry name" value="Dicer_dimer"/>
    <property type="match status" value="1"/>
</dbReference>
<feature type="domain" description="PAZ" evidence="17">
    <location>
        <begin position="912"/>
        <end position="1047"/>
    </location>
</feature>
<dbReference type="Gene3D" id="3.40.50.300">
    <property type="entry name" value="P-loop containing nucleotide triphosphate hydrolases"/>
    <property type="match status" value="2"/>
</dbReference>
<dbReference type="Gene3D" id="1.10.1520.10">
    <property type="entry name" value="Ribonuclease III domain"/>
    <property type="match status" value="1"/>
</dbReference>
<keyword evidence="20" id="KW-1185">Reference proteome</keyword>
<dbReference type="GO" id="GO:0004525">
    <property type="term" value="F:ribonuclease III activity"/>
    <property type="evidence" value="ECO:0007669"/>
    <property type="project" value="InterPro"/>
</dbReference>
<dbReference type="Pfam" id="PF02170">
    <property type="entry name" value="PAZ"/>
    <property type="match status" value="1"/>
</dbReference>
<dbReference type="Proteomes" id="UP001163046">
    <property type="component" value="Unassembled WGS sequence"/>
</dbReference>
<evidence type="ECO:0000256" key="1">
    <source>
        <dbReference type="ARBA" id="ARBA00001936"/>
    </source>
</evidence>
<evidence type="ECO:0000259" key="16">
    <source>
        <dbReference type="PROSITE" id="PS50142"/>
    </source>
</evidence>
<evidence type="ECO:0000256" key="9">
    <source>
        <dbReference type="ARBA" id="ARBA00022806"/>
    </source>
</evidence>
<keyword evidence="6" id="KW-0547">Nucleotide-binding</keyword>
<dbReference type="InterPro" id="IPR048512">
    <property type="entry name" value="Dicer_platform"/>
</dbReference>
<dbReference type="GO" id="GO:0004386">
    <property type="term" value="F:helicase activity"/>
    <property type="evidence" value="ECO:0007669"/>
    <property type="project" value="UniProtKB-KW"/>
</dbReference>
<dbReference type="EMBL" id="MU826397">
    <property type="protein sequence ID" value="KAJ7376507.1"/>
    <property type="molecule type" value="Genomic_DNA"/>
</dbReference>
<dbReference type="PANTHER" id="PTHR14950">
    <property type="entry name" value="DICER-RELATED"/>
    <property type="match status" value="1"/>
</dbReference>
<dbReference type="GO" id="GO:0031054">
    <property type="term" value="P:pre-miRNA processing"/>
    <property type="evidence" value="ECO:0007669"/>
    <property type="project" value="TreeGrafter"/>
</dbReference>
<dbReference type="InterPro" id="IPR000999">
    <property type="entry name" value="RNase_III_dom"/>
</dbReference>
<dbReference type="OrthoDB" id="416741at2759"/>
<dbReference type="InterPro" id="IPR003100">
    <property type="entry name" value="PAZ_dom"/>
</dbReference>
<dbReference type="Gene3D" id="3.30.160.380">
    <property type="entry name" value="Dicer dimerisation domain"/>
    <property type="match status" value="1"/>
</dbReference>
<keyword evidence="14" id="KW-0694">RNA-binding</keyword>
<gene>
    <name evidence="19" type="primary">DICER1_5</name>
    <name evidence="19" type="ORF">OS493_034243</name>
</gene>
<evidence type="ECO:0000259" key="17">
    <source>
        <dbReference type="PROSITE" id="PS50821"/>
    </source>
</evidence>
<evidence type="ECO:0000256" key="12">
    <source>
        <dbReference type="ARBA" id="ARBA00023158"/>
    </source>
</evidence>
<feature type="domain" description="Dicer dsRNA-binding fold" evidence="18">
    <location>
        <begin position="617"/>
        <end position="724"/>
    </location>
</feature>
<dbReference type="GO" id="GO:0004530">
    <property type="term" value="F:deoxyribonuclease I activity"/>
    <property type="evidence" value="ECO:0007669"/>
    <property type="project" value="TreeGrafter"/>
</dbReference>
<organism evidence="19 20">
    <name type="scientific">Desmophyllum pertusum</name>
    <dbReference type="NCBI Taxonomy" id="174260"/>
    <lineage>
        <taxon>Eukaryota</taxon>
        <taxon>Metazoa</taxon>
        <taxon>Cnidaria</taxon>
        <taxon>Anthozoa</taxon>
        <taxon>Hexacorallia</taxon>
        <taxon>Scleractinia</taxon>
        <taxon>Caryophylliina</taxon>
        <taxon>Caryophylliidae</taxon>
        <taxon>Desmophyllum</taxon>
    </lineage>
</organism>
<dbReference type="SMART" id="SM00535">
    <property type="entry name" value="RIBOc"/>
    <property type="match status" value="1"/>
</dbReference>
<keyword evidence="12" id="KW-0943">RNA-mediated gene silencing</keyword>
<dbReference type="Pfam" id="PF20931">
    <property type="entry name" value="Dicer_platform"/>
    <property type="match status" value="1"/>
</dbReference>
<evidence type="ECO:0000256" key="2">
    <source>
        <dbReference type="ARBA" id="ARBA00001946"/>
    </source>
</evidence>
<keyword evidence="4" id="KW-0479">Metal-binding</keyword>
<dbReference type="InterPro" id="IPR048513">
    <property type="entry name" value="Dicer_PBD"/>
</dbReference>
<dbReference type="GO" id="GO:0003723">
    <property type="term" value="F:RNA binding"/>
    <property type="evidence" value="ECO:0007669"/>
    <property type="project" value="UniProtKB-UniRule"/>
</dbReference>
<dbReference type="GO" id="GO:0005634">
    <property type="term" value="C:nucleus"/>
    <property type="evidence" value="ECO:0007669"/>
    <property type="project" value="TreeGrafter"/>
</dbReference>
<evidence type="ECO:0000256" key="11">
    <source>
        <dbReference type="ARBA" id="ARBA00022842"/>
    </source>
</evidence>
<reference evidence="19" key="1">
    <citation type="submission" date="2023-01" db="EMBL/GenBank/DDBJ databases">
        <title>Genome assembly of the deep-sea coral Lophelia pertusa.</title>
        <authorList>
            <person name="Herrera S."/>
            <person name="Cordes E."/>
        </authorList>
    </citation>
    <scope>NUCLEOTIDE SEQUENCE</scope>
    <source>
        <strain evidence="19">USNM1676648</strain>
        <tissue evidence="19">Polyp</tissue>
    </source>
</reference>
<dbReference type="GO" id="GO:0006309">
    <property type="term" value="P:apoptotic DNA fragmentation"/>
    <property type="evidence" value="ECO:0007669"/>
    <property type="project" value="TreeGrafter"/>
</dbReference>
<evidence type="ECO:0000313" key="20">
    <source>
        <dbReference type="Proteomes" id="UP001163046"/>
    </source>
</evidence>
<accession>A0A9W9Z7M5</accession>
<feature type="domain" description="RNase III" evidence="16">
    <location>
        <begin position="1283"/>
        <end position="1466"/>
    </location>
</feature>
<dbReference type="GO" id="GO:0005737">
    <property type="term" value="C:cytoplasm"/>
    <property type="evidence" value="ECO:0007669"/>
    <property type="project" value="TreeGrafter"/>
</dbReference>
<dbReference type="PROSITE" id="PS50821">
    <property type="entry name" value="PAZ"/>
    <property type="match status" value="1"/>
</dbReference>
<evidence type="ECO:0000256" key="10">
    <source>
        <dbReference type="ARBA" id="ARBA00022840"/>
    </source>
</evidence>
<evidence type="ECO:0000256" key="4">
    <source>
        <dbReference type="ARBA" id="ARBA00022723"/>
    </source>
</evidence>
<comment type="caution">
    <text evidence="19">The sequence shown here is derived from an EMBL/GenBank/DDBJ whole genome shotgun (WGS) entry which is preliminary data.</text>
</comment>
<evidence type="ECO:0000256" key="7">
    <source>
        <dbReference type="ARBA" id="ARBA00022759"/>
    </source>
</evidence>
<dbReference type="CDD" id="cd00593">
    <property type="entry name" value="RIBOc"/>
    <property type="match status" value="1"/>
</dbReference>
<dbReference type="InterPro" id="IPR036389">
    <property type="entry name" value="RNase_III_sf"/>
</dbReference>
<dbReference type="Pfam" id="PF20930">
    <property type="entry name" value="Dicer_PBD"/>
    <property type="match status" value="1"/>
</dbReference>
<evidence type="ECO:0000259" key="18">
    <source>
        <dbReference type="PROSITE" id="PS51327"/>
    </source>
</evidence>
<dbReference type="GO" id="GO:0046872">
    <property type="term" value="F:metal ion binding"/>
    <property type="evidence" value="ECO:0007669"/>
    <property type="project" value="UniProtKB-KW"/>
</dbReference>
<evidence type="ECO:0000256" key="6">
    <source>
        <dbReference type="ARBA" id="ARBA00022741"/>
    </source>
</evidence>
<keyword evidence="8" id="KW-0378">Hydrolase</keyword>
<dbReference type="InterPro" id="IPR027417">
    <property type="entry name" value="P-loop_NTPase"/>
</dbReference>
<sequence length="1588" mass="176968">MDERRVKELSFQWPHHAVDLVERTVERVMEVDGASVVCVAKSESKTFIAFKVFQEFWLRNMTARKMVLLVDDENAEIVKPFVSGITNQSMLSVKTYFDAMDVTDGVPCTLSSCDIIVTTGKAFLQILKAGIMDLTSFSLIVFDKCHLAFGKEHPFAIILKQVERCTPDFRPHIVGLSSDILLHQACPQDMEIFLCTLEQLFHCKALISSDLLAMNRYGEQGEEEISCYTYNQAQDQLVGRLSGILQNALLFLRDYRVCEATQTCVTFVKHVLNESHKVLLLLGQWCTAYIARIVIKEISKLEKKCTEDSNLLVLQFCRTQMNLIINLSEQEKLVEGGEDINLSDLTTKLLFHMSMHLKLGYQEIDTHHTTTSSRAGQSCHNAKLQPMCASSKQSPELETTDTVASGQSQNSCQAPSQSANLKKPSYGTHNQCNDPLCVVLVPSTIIAKALNSLINKLSKTMPDYSFLRSACVHGGKTNQGMAQQSFSGEMEDNVMECVQDGSVNVLVATFEIEHELYARRCSLLIRLGMPKVYEDYFRVKSKLKSAGAKLVVLVRENEMDKTQESYKVFQKIEKLLMERCPNSRPQCHAIKKLFQDDLVDVYEPYGEGGPTVDLLSSISLVNSYCTKFPSSGVGATVPVCRRKEVWSDDKVEFVTMLFLPRNSPIYQPIKGSVTLKRTKVNKETARKAGIKSEMVAALEACRLLHREGELSNELQPVYRFPISSLTAESEACDCEVADSGIGMDGSVKRNRAYNRKFPSILEDNFPVCGEPSYVYSITMELTKPWTFERAIRSQSKAQSTSATTLGIVSRKPLPKLPGLVIFDRSGEVTVTVTESSPDPVVLTSDQVSLLQRFTGYVFREIAKPTKDCPSTFPTFDPTIASSGYYVSLLKDGPDSCSSPFNHHKEIAFDFMDSIEDALGSFNNPTDPPSPGITDPEIFRDAVVTAIYHEKRSHYYVADICYDRSPADPFPNTEAASTFAEYYQIRYAVEVSLEQPMLDVDHTSSRLNFLIPRYQNIKGQHLSVPEKDSKRSQKSKVFVIPELCSIHPVPGYLWRQLFNLPAVLYRVESLLVAEELRCRIARGLGMGAVDWPSDVPLPLLTIGEMVGEEIVGEMVSEEIMRETDSTAEESTDKSSSKMATEKIPTSLLSTELSDALTGLQICRQEEHSEIVPADSQLPLQDSTAHVAASSVSKVISDKSLVEGTCTESDDKSPSLPASSDISHHLIQNELFNRNASVPLEHSGVIPGDHSKAAEKMRSAVSPITIWTDPHISSLYQTCGPASTLILRALTTGMAGDVFSLERLEILGDSFVKYAITSSIFFKHRYENEGKLSFMRGLKVSNRQLFYLARQQGMPSYVFTQMFIPLINWLPPGFYLEHGSDRETLGDSQLLLMPDKDPQEFDDDEEDGSIFVEEETPGPSVDPHSQGPSGEGHSSDIQLNPYLHLCCSDKAIADTTEALIGAYLLCFGSEGAFRFLEWLGVELTKQEQTQDEYIVDKLSTKDSVLDEVVAESDSTEVVLELDSIEVVSKSDSSKVVSESYVTLSIQDISKAPLQACKTFHENVFQSEETAIPIPSIRWVLITPQIYSCRV</sequence>
<feature type="compositionally biased region" description="Basic and acidic residues" evidence="15">
    <location>
        <begin position="1119"/>
        <end position="1134"/>
    </location>
</feature>
<dbReference type="SMART" id="SM00949">
    <property type="entry name" value="PAZ"/>
    <property type="match status" value="1"/>
</dbReference>
<keyword evidence="7" id="KW-0255">Endonuclease</keyword>
<dbReference type="InterPro" id="IPR005034">
    <property type="entry name" value="Dicer_dimerisation"/>
</dbReference>
<dbReference type="PROSITE" id="PS50142">
    <property type="entry name" value="RNASE_3_2"/>
    <property type="match status" value="1"/>
</dbReference>
<dbReference type="PROSITE" id="PS51327">
    <property type="entry name" value="DICER_DSRBF"/>
    <property type="match status" value="1"/>
</dbReference>
<dbReference type="InterPro" id="IPR036085">
    <property type="entry name" value="PAZ_dom_sf"/>
</dbReference>
<evidence type="ECO:0000256" key="8">
    <source>
        <dbReference type="ARBA" id="ARBA00022801"/>
    </source>
</evidence>
<dbReference type="SUPFAM" id="SSF101690">
    <property type="entry name" value="PAZ domain"/>
    <property type="match status" value="1"/>
</dbReference>
<evidence type="ECO:0000313" key="19">
    <source>
        <dbReference type="EMBL" id="KAJ7376507.1"/>
    </source>
</evidence>
<proteinExistence type="predicted"/>
<comment type="cofactor">
    <cofactor evidence="1">
        <name>Mn(2+)</name>
        <dbReference type="ChEBI" id="CHEBI:29035"/>
    </cofactor>
</comment>
<evidence type="ECO:0000256" key="14">
    <source>
        <dbReference type="PROSITE-ProRule" id="PRU00657"/>
    </source>
</evidence>
<keyword evidence="9" id="KW-0347">Helicase</keyword>
<dbReference type="SUPFAM" id="SSF52540">
    <property type="entry name" value="P-loop containing nucleoside triphosphate hydrolases"/>
    <property type="match status" value="1"/>
</dbReference>
<feature type="region of interest" description="Disordered" evidence="15">
    <location>
        <begin position="1410"/>
        <end position="1432"/>
    </location>
</feature>
<keyword evidence="11" id="KW-0460">Magnesium</keyword>
<keyword evidence="13" id="KW-0464">Manganese</keyword>
<feature type="region of interest" description="Disordered" evidence="15">
    <location>
        <begin position="1119"/>
        <end position="1141"/>
    </location>
</feature>